<keyword evidence="2" id="KW-1185">Reference proteome</keyword>
<dbReference type="AlphaFoldDB" id="A0A8S1CMD4"/>
<reference evidence="1 2" key="1">
    <citation type="submission" date="2020-04" db="EMBL/GenBank/DDBJ databases">
        <authorList>
            <person name="Alioto T."/>
            <person name="Alioto T."/>
            <person name="Gomez Garrido J."/>
        </authorList>
    </citation>
    <scope>NUCLEOTIDE SEQUENCE [LARGE SCALE GENOMIC DNA]</scope>
</reference>
<protein>
    <submittedName>
        <fullName evidence="1">Uncharacterized protein</fullName>
    </submittedName>
</protein>
<evidence type="ECO:0000313" key="1">
    <source>
        <dbReference type="EMBL" id="CAB3370653.1"/>
    </source>
</evidence>
<accession>A0A8S1CMD4</accession>
<name>A0A8S1CMD4_9INSE</name>
<dbReference type="EMBL" id="CADEPI010000054">
    <property type="protein sequence ID" value="CAB3370653.1"/>
    <property type="molecule type" value="Genomic_DNA"/>
</dbReference>
<organism evidence="1 2">
    <name type="scientific">Cloeon dipterum</name>
    <dbReference type="NCBI Taxonomy" id="197152"/>
    <lineage>
        <taxon>Eukaryota</taxon>
        <taxon>Metazoa</taxon>
        <taxon>Ecdysozoa</taxon>
        <taxon>Arthropoda</taxon>
        <taxon>Hexapoda</taxon>
        <taxon>Insecta</taxon>
        <taxon>Pterygota</taxon>
        <taxon>Palaeoptera</taxon>
        <taxon>Ephemeroptera</taxon>
        <taxon>Pisciforma</taxon>
        <taxon>Baetidae</taxon>
        <taxon>Cloeon</taxon>
    </lineage>
</organism>
<gene>
    <name evidence="1" type="ORF">CLODIP_2_CD04492</name>
</gene>
<dbReference type="Proteomes" id="UP000494165">
    <property type="component" value="Unassembled WGS sequence"/>
</dbReference>
<proteinExistence type="predicted"/>
<sequence>MGISRLPFGHWSVEAAKLTIICIICIGPGNITRNCPQVAPVTGNDENVAEYRLMSSKVAASLRSFDIGHLCFAALYRLLVYAIRRLRGKSESGRRPASLALF</sequence>
<evidence type="ECO:0000313" key="2">
    <source>
        <dbReference type="Proteomes" id="UP000494165"/>
    </source>
</evidence>
<comment type="caution">
    <text evidence="1">The sequence shown here is derived from an EMBL/GenBank/DDBJ whole genome shotgun (WGS) entry which is preliminary data.</text>
</comment>